<proteinExistence type="predicted"/>
<sequence length="181" mass="19476">MMEERPLATTGYKARIRAGKTNTHSSCNNRKQSKQSRDSNFGGSSRTVGGTDLARTRRRLLNRSFLSLSLQAMALSSRGRQSREEGRSSHVPHTKATHSLIIIMAAAGCPMSVALGLSGVSRRSVGQSPPSLSLSEPVGRSVHWNKPAAGEGTLAQTLTCFLPCDQQRTKPHHPSSVLCSP</sequence>
<reference evidence="1" key="1">
    <citation type="submission" date="2020-05" db="EMBL/GenBank/DDBJ databases">
        <title>Large-scale comparative analyses of tick genomes elucidate their genetic diversity and vector capacities.</title>
        <authorList>
            <person name="Jia N."/>
            <person name="Wang J."/>
            <person name="Shi W."/>
            <person name="Du L."/>
            <person name="Sun Y."/>
            <person name="Zhan W."/>
            <person name="Jiang J."/>
            <person name="Wang Q."/>
            <person name="Zhang B."/>
            <person name="Ji P."/>
            <person name="Sakyi L.B."/>
            <person name="Cui X."/>
            <person name="Yuan T."/>
            <person name="Jiang B."/>
            <person name="Yang W."/>
            <person name="Lam T.T.-Y."/>
            <person name="Chang Q."/>
            <person name="Ding S."/>
            <person name="Wang X."/>
            <person name="Zhu J."/>
            <person name="Ruan X."/>
            <person name="Zhao L."/>
            <person name="Wei J."/>
            <person name="Que T."/>
            <person name="Du C."/>
            <person name="Cheng J."/>
            <person name="Dai P."/>
            <person name="Han X."/>
            <person name="Huang E."/>
            <person name="Gao Y."/>
            <person name="Liu J."/>
            <person name="Shao H."/>
            <person name="Ye R."/>
            <person name="Li L."/>
            <person name="Wei W."/>
            <person name="Wang X."/>
            <person name="Wang C."/>
            <person name="Yang T."/>
            <person name="Huo Q."/>
            <person name="Li W."/>
            <person name="Guo W."/>
            <person name="Chen H."/>
            <person name="Zhou L."/>
            <person name="Ni X."/>
            <person name="Tian J."/>
            <person name="Zhou Y."/>
            <person name="Sheng Y."/>
            <person name="Liu T."/>
            <person name="Pan Y."/>
            <person name="Xia L."/>
            <person name="Li J."/>
            <person name="Zhao F."/>
            <person name="Cao W."/>
        </authorList>
    </citation>
    <scope>NUCLEOTIDE SEQUENCE</scope>
    <source>
        <strain evidence="1">Hyas-2018</strain>
    </source>
</reference>
<dbReference type="EMBL" id="CM023483">
    <property type="protein sequence ID" value="KAH6935660.1"/>
    <property type="molecule type" value="Genomic_DNA"/>
</dbReference>
<organism evidence="1 2">
    <name type="scientific">Hyalomma asiaticum</name>
    <name type="common">Tick</name>
    <dbReference type="NCBI Taxonomy" id="266040"/>
    <lineage>
        <taxon>Eukaryota</taxon>
        <taxon>Metazoa</taxon>
        <taxon>Ecdysozoa</taxon>
        <taxon>Arthropoda</taxon>
        <taxon>Chelicerata</taxon>
        <taxon>Arachnida</taxon>
        <taxon>Acari</taxon>
        <taxon>Parasitiformes</taxon>
        <taxon>Ixodida</taxon>
        <taxon>Ixodoidea</taxon>
        <taxon>Ixodidae</taxon>
        <taxon>Hyalomminae</taxon>
        <taxon>Hyalomma</taxon>
    </lineage>
</organism>
<comment type="caution">
    <text evidence="1">The sequence shown here is derived from an EMBL/GenBank/DDBJ whole genome shotgun (WGS) entry which is preliminary data.</text>
</comment>
<name>A0ACB7SM45_HYAAI</name>
<accession>A0ACB7SM45</accession>
<evidence type="ECO:0000313" key="1">
    <source>
        <dbReference type="EMBL" id="KAH6935660.1"/>
    </source>
</evidence>
<evidence type="ECO:0000313" key="2">
    <source>
        <dbReference type="Proteomes" id="UP000821845"/>
    </source>
</evidence>
<dbReference type="Proteomes" id="UP000821845">
    <property type="component" value="Chromosome 3"/>
</dbReference>
<gene>
    <name evidence="1" type="ORF">HPB50_007478</name>
</gene>
<keyword evidence="2" id="KW-1185">Reference proteome</keyword>
<protein>
    <submittedName>
        <fullName evidence="1">Uncharacterized protein</fullName>
    </submittedName>
</protein>